<dbReference type="PANTHER" id="PTHR34219">
    <property type="entry name" value="IRON-REGULATED INNER MEMBRANE PROTEIN-RELATED"/>
    <property type="match status" value="1"/>
</dbReference>
<gene>
    <name evidence="2" type="ORF">GRI97_09860</name>
</gene>
<name>A0A6I4TY47_9SPHN</name>
<feature type="transmembrane region" description="Helical" evidence="1">
    <location>
        <begin position="343"/>
        <end position="364"/>
    </location>
</feature>
<feature type="transmembrane region" description="Helical" evidence="1">
    <location>
        <begin position="140"/>
        <end position="162"/>
    </location>
</feature>
<sequence>MIGRLRQNFTWLHSYAGLVFGWIAFGVLFTGTLAVFHAEINLWTSPAAAGIRPGADRAAALAQARAYLTEHDSDAQQWRIVLPTYREPLIKLVVTDTDGRSATHFLDPVSGRKLPVNMTAGTFLLRYHYMMGVDRAKNPTGFLIIGATAIAMLVLVVSGVILHKRILRDYFVFRPRASRQRSWLDLHNILSVIPLPFHVMMAYTGLVIIYYAYIPAGMHARYDGDASAFSRDNNLSYYIDRDTPAGAQADTAPLWELVNRAEQAWGGGDATNIYVSHPNRADAMVEIWRQRDDRISNYPDRVTFSGADGSLIRVLVKRSPLREARSFLSGLHFIEWGGMPARWAYFLCGLMSCGMVAAALVLFVEKRRARKGGAPPLLSVAQSLTVAAVGGHLVACAAYLGCERGLTAIPGADASLSGSMFFVIWLGSAVHAFVRPYYAAWTEQLVAGGILWICLPIISALTGTGLWQTLQDGDFVRAGFDLMALCGGVLMLLIGWNIRSGQAVPTVA</sequence>
<keyword evidence="3" id="KW-1185">Reference proteome</keyword>
<feature type="transmembrane region" description="Helical" evidence="1">
    <location>
        <begin position="420"/>
        <end position="438"/>
    </location>
</feature>
<dbReference type="OrthoDB" id="9776609at2"/>
<keyword evidence="1" id="KW-1133">Transmembrane helix</keyword>
<evidence type="ECO:0008006" key="4">
    <source>
        <dbReference type="Google" id="ProtNLM"/>
    </source>
</evidence>
<dbReference type="Pfam" id="PF03929">
    <property type="entry name" value="PepSY_TM"/>
    <property type="match status" value="1"/>
</dbReference>
<evidence type="ECO:0000313" key="3">
    <source>
        <dbReference type="Proteomes" id="UP000469430"/>
    </source>
</evidence>
<keyword evidence="1" id="KW-0812">Transmembrane</keyword>
<feature type="transmembrane region" description="Helical" evidence="1">
    <location>
        <begin position="445"/>
        <end position="467"/>
    </location>
</feature>
<dbReference type="RefSeq" id="WP_161391026.1">
    <property type="nucleotide sequence ID" value="NZ_JBHSCP010000001.1"/>
</dbReference>
<protein>
    <recommendedName>
        <fullName evidence="4">PepSY domain-containing protein</fullName>
    </recommendedName>
</protein>
<evidence type="ECO:0000313" key="2">
    <source>
        <dbReference type="EMBL" id="MXO99293.1"/>
    </source>
</evidence>
<accession>A0A6I4TY47</accession>
<comment type="caution">
    <text evidence="2">The sequence shown here is derived from an EMBL/GenBank/DDBJ whole genome shotgun (WGS) entry which is preliminary data.</text>
</comment>
<feature type="transmembrane region" description="Helical" evidence="1">
    <location>
        <begin position="12"/>
        <end position="36"/>
    </location>
</feature>
<evidence type="ECO:0000256" key="1">
    <source>
        <dbReference type="SAM" id="Phobius"/>
    </source>
</evidence>
<feature type="transmembrane region" description="Helical" evidence="1">
    <location>
        <begin position="376"/>
        <end position="400"/>
    </location>
</feature>
<dbReference type="EMBL" id="WTYJ01000002">
    <property type="protein sequence ID" value="MXO99293.1"/>
    <property type="molecule type" value="Genomic_DNA"/>
</dbReference>
<reference evidence="2 3" key="1">
    <citation type="submission" date="2019-12" db="EMBL/GenBank/DDBJ databases">
        <title>Genomic-based taxomic classification of the family Erythrobacteraceae.</title>
        <authorList>
            <person name="Xu L."/>
        </authorList>
    </citation>
    <scope>NUCLEOTIDE SEQUENCE [LARGE SCALE GENOMIC DNA]</scope>
    <source>
        <strain evidence="2 3">S36</strain>
    </source>
</reference>
<organism evidence="2 3">
    <name type="scientific">Croceibacterium xixiisoli</name>
    <dbReference type="NCBI Taxonomy" id="1476466"/>
    <lineage>
        <taxon>Bacteria</taxon>
        <taxon>Pseudomonadati</taxon>
        <taxon>Pseudomonadota</taxon>
        <taxon>Alphaproteobacteria</taxon>
        <taxon>Sphingomonadales</taxon>
        <taxon>Erythrobacteraceae</taxon>
        <taxon>Croceibacterium</taxon>
    </lineage>
</organism>
<feature type="transmembrane region" description="Helical" evidence="1">
    <location>
        <begin position="183"/>
        <end position="213"/>
    </location>
</feature>
<dbReference type="PANTHER" id="PTHR34219:SF4">
    <property type="entry name" value="PEPSY DOMAIN-CONTAINING PROTEIN"/>
    <property type="match status" value="1"/>
</dbReference>
<feature type="transmembrane region" description="Helical" evidence="1">
    <location>
        <begin position="479"/>
        <end position="498"/>
    </location>
</feature>
<dbReference type="Proteomes" id="UP000469430">
    <property type="component" value="Unassembled WGS sequence"/>
</dbReference>
<dbReference type="InterPro" id="IPR005625">
    <property type="entry name" value="PepSY-ass_TM"/>
</dbReference>
<keyword evidence="1" id="KW-0472">Membrane</keyword>
<proteinExistence type="predicted"/>
<dbReference type="AlphaFoldDB" id="A0A6I4TY47"/>